<feature type="domain" description="Exonuclease" evidence="5">
    <location>
        <begin position="12"/>
        <end position="177"/>
    </location>
</feature>
<protein>
    <submittedName>
        <fullName evidence="6">DNA polymerase III epsilon subunit-like protein</fullName>
    </submittedName>
</protein>
<dbReference type="SMART" id="SM00479">
    <property type="entry name" value="EXOIII"/>
    <property type="match status" value="1"/>
</dbReference>
<name>A0ABS4UNT5_9ACTN</name>
<sequence>MAQPRTPWDAFDYAVVHVEGNGHQHADLVEIAIAPLESGAIGVVETWLVRPMWPLPASTTSFLHLLGTDLATAPTTAQIAPELCGALNGMVTVSHSANADLEFLARELPAFRPRQIIDTRALAQTLLPGRTSYELEDLAEDFALTDDLPAIHEPSPALQKAIVCARLLSYLADYGDDTVRTLTDLLKPAAAGRAGQGSWQRSHAARSRPITGGAL</sequence>
<dbReference type="InterPro" id="IPR013520">
    <property type="entry name" value="Ribonucl_H"/>
</dbReference>
<reference evidence="6 7" key="1">
    <citation type="submission" date="2021-03" db="EMBL/GenBank/DDBJ databases">
        <title>Sequencing the genomes of 1000 actinobacteria strains.</title>
        <authorList>
            <person name="Klenk H.-P."/>
        </authorList>
    </citation>
    <scope>NUCLEOTIDE SEQUENCE [LARGE SCALE GENOMIC DNA]</scope>
    <source>
        <strain evidence="6 7">DSM 18824</strain>
    </source>
</reference>
<dbReference type="PANTHER" id="PTHR30231:SF4">
    <property type="entry name" value="PROTEIN NEN2"/>
    <property type="match status" value="1"/>
</dbReference>
<evidence type="ECO:0000256" key="2">
    <source>
        <dbReference type="ARBA" id="ARBA00022801"/>
    </source>
</evidence>
<evidence type="ECO:0000256" key="4">
    <source>
        <dbReference type="SAM" id="MobiDB-lite"/>
    </source>
</evidence>
<dbReference type="Gene3D" id="3.30.420.10">
    <property type="entry name" value="Ribonuclease H-like superfamily/Ribonuclease H"/>
    <property type="match status" value="1"/>
</dbReference>
<organism evidence="6 7">
    <name type="scientific">Kribbella aluminosa</name>
    <dbReference type="NCBI Taxonomy" id="416017"/>
    <lineage>
        <taxon>Bacteria</taxon>
        <taxon>Bacillati</taxon>
        <taxon>Actinomycetota</taxon>
        <taxon>Actinomycetes</taxon>
        <taxon>Propionibacteriales</taxon>
        <taxon>Kribbellaceae</taxon>
        <taxon>Kribbella</taxon>
    </lineage>
</organism>
<dbReference type="EMBL" id="JAGINT010000002">
    <property type="protein sequence ID" value="MBP2353296.1"/>
    <property type="molecule type" value="Genomic_DNA"/>
</dbReference>
<evidence type="ECO:0000256" key="3">
    <source>
        <dbReference type="ARBA" id="ARBA00022839"/>
    </source>
</evidence>
<keyword evidence="2" id="KW-0378">Hydrolase</keyword>
<keyword evidence="1" id="KW-0540">Nuclease</keyword>
<feature type="region of interest" description="Disordered" evidence="4">
    <location>
        <begin position="196"/>
        <end position="215"/>
    </location>
</feature>
<dbReference type="PANTHER" id="PTHR30231">
    <property type="entry name" value="DNA POLYMERASE III SUBUNIT EPSILON"/>
    <property type="match status" value="1"/>
</dbReference>
<evidence type="ECO:0000259" key="5">
    <source>
        <dbReference type="SMART" id="SM00479"/>
    </source>
</evidence>
<dbReference type="InterPro" id="IPR036397">
    <property type="entry name" value="RNaseH_sf"/>
</dbReference>
<evidence type="ECO:0000256" key="1">
    <source>
        <dbReference type="ARBA" id="ARBA00022722"/>
    </source>
</evidence>
<dbReference type="RefSeq" id="WP_209696279.1">
    <property type="nucleotide sequence ID" value="NZ_BAAAVU010000001.1"/>
</dbReference>
<dbReference type="Pfam" id="PF00929">
    <property type="entry name" value="RNase_T"/>
    <property type="match status" value="1"/>
</dbReference>
<proteinExistence type="predicted"/>
<accession>A0ABS4UNT5</accession>
<gene>
    <name evidence="6" type="ORF">JOF29_004406</name>
</gene>
<comment type="caution">
    <text evidence="6">The sequence shown here is derived from an EMBL/GenBank/DDBJ whole genome shotgun (WGS) entry which is preliminary data.</text>
</comment>
<evidence type="ECO:0000313" key="7">
    <source>
        <dbReference type="Proteomes" id="UP000755585"/>
    </source>
</evidence>
<dbReference type="Proteomes" id="UP000755585">
    <property type="component" value="Unassembled WGS sequence"/>
</dbReference>
<keyword evidence="3" id="KW-0269">Exonuclease</keyword>
<dbReference type="InterPro" id="IPR012337">
    <property type="entry name" value="RNaseH-like_sf"/>
</dbReference>
<dbReference type="SUPFAM" id="SSF53098">
    <property type="entry name" value="Ribonuclease H-like"/>
    <property type="match status" value="1"/>
</dbReference>
<evidence type="ECO:0000313" key="6">
    <source>
        <dbReference type="EMBL" id="MBP2353296.1"/>
    </source>
</evidence>
<keyword evidence="7" id="KW-1185">Reference proteome</keyword>